<evidence type="ECO:0000259" key="6">
    <source>
        <dbReference type="Pfam" id="PF08806"/>
    </source>
</evidence>
<comment type="similarity">
    <text evidence="1">Belongs to the selenoprotein M/F family.</text>
</comment>
<dbReference type="InterPro" id="IPR036249">
    <property type="entry name" value="Thioredoxin-like_sf"/>
</dbReference>
<sequence length="110" mass="12465">MIKQISIVIVLSACLITNVRASVYTRAVVESCSGCSLNRLADVKKFIFEDVPEYGNVEFKHITGAKPELVLYDNDDEVERLALSKLTRDECNELLQSKGFKREKTPRDEI</sequence>
<dbReference type="InterPro" id="IPR039992">
    <property type="entry name" value="Sep15_SelM"/>
</dbReference>
<dbReference type="EMBL" id="CAJNRD030001119">
    <property type="protein sequence ID" value="CAG5089349.1"/>
    <property type="molecule type" value="Genomic_DNA"/>
</dbReference>
<dbReference type="GO" id="GO:0016491">
    <property type="term" value="F:oxidoreductase activity"/>
    <property type="evidence" value="ECO:0007669"/>
    <property type="project" value="TreeGrafter"/>
</dbReference>
<accession>A0A8J2MQ89</accession>
<dbReference type="SUPFAM" id="SSF52833">
    <property type="entry name" value="Thioredoxin-like"/>
    <property type="match status" value="1"/>
</dbReference>
<dbReference type="Proteomes" id="UP000786811">
    <property type="component" value="Unassembled WGS sequence"/>
</dbReference>
<evidence type="ECO:0000313" key="7">
    <source>
        <dbReference type="EMBL" id="CAG5089349.1"/>
    </source>
</evidence>
<keyword evidence="3" id="KW-0712">Selenocysteine</keyword>
<proteinExistence type="inferred from homology"/>
<evidence type="ECO:0000256" key="4">
    <source>
        <dbReference type="ARBA" id="ARBA00040773"/>
    </source>
</evidence>
<dbReference type="AlphaFoldDB" id="A0A8J2MQ89"/>
<feature type="signal peptide" evidence="5">
    <location>
        <begin position="1"/>
        <end position="21"/>
    </location>
</feature>
<dbReference type="PANTHER" id="PTHR13077">
    <property type="entry name" value="SELENOPROTEIN F"/>
    <property type="match status" value="1"/>
</dbReference>
<reference evidence="7" key="1">
    <citation type="submission" date="2021-04" db="EMBL/GenBank/DDBJ databases">
        <authorList>
            <person name="Chebbi M.A.C M."/>
        </authorList>
    </citation>
    <scope>NUCLEOTIDE SEQUENCE</scope>
</reference>
<dbReference type="Pfam" id="PF08806">
    <property type="entry name" value="Sep15_SelM"/>
    <property type="match status" value="1"/>
</dbReference>
<evidence type="ECO:0000256" key="3">
    <source>
        <dbReference type="ARBA" id="ARBA00022933"/>
    </source>
</evidence>
<evidence type="ECO:0000256" key="2">
    <source>
        <dbReference type="ARBA" id="ARBA00022729"/>
    </source>
</evidence>
<dbReference type="Gene3D" id="3.40.30.50">
    <property type="entry name" value="Sep15/SelM thioredoxin-like domain, active-site redox motif"/>
    <property type="match status" value="1"/>
</dbReference>
<organism evidence="7 8">
    <name type="scientific">Cotesia congregata</name>
    <name type="common">Parasitoid wasp</name>
    <name type="synonym">Apanteles congregatus</name>
    <dbReference type="NCBI Taxonomy" id="51543"/>
    <lineage>
        <taxon>Eukaryota</taxon>
        <taxon>Metazoa</taxon>
        <taxon>Ecdysozoa</taxon>
        <taxon>Arthropoda</taxon>
        <taxon>Hexapoda</taxon>
        <taxon>Insecta</taxon>
        <taxon>Pterygota</taxon>
        <taxon>Neoptera</taxon>
        <taxon>Endopterygota</taxon>
        <taxon>Hymenoptera</taxon>
        <taxon>Apocrita</taxon>
        <taxon>Ichneumonoidea</taxon>
        <taxon>Braconidae</taxon>
        <taxon>Microgastrinae</taxon>
        <taxon>Cotesia</taxon>
    </lineage>
</organism>
<name>A0A8J2MQ89_COTCN</name>
<dbReference type="OrthoDB" id="25165at2759"/>
<feature type="chain" id="PRO_5035282730" description="Selenoprotein M" evidence="5">
    <location>
        <begin position="22"/>
        <end position="110"/>
    </location>
</feature>
<evidence type="ECO:0000313" key="8">
    <source>
        <dbReference type="Proteomes" id="UP000786811"/>
    </source>
</evidence>
<dbReference type="InterPro" id="IPR014912">
    <property type="entry name" value="Sep15_SelM_dom"/>
</dbReference>
<feature type="domain" description="Selenoprotein F/M" evidence="6">
    <location>
        <begin position="27"/>
        <end position="100"/>
    </location>
</feature>
<keyword evidence="8" id="KW-1185">Reference proteome</keyword>
<keyword evidence="2 5" id="KW-0732">Signal</keyword>
<protein>
    <recommendedName>
        <fullName evidence="4">Selenoprotein M</fullName>
    </recommendedName>
</protein>
<comment type="caution">
    <text evidence="7">The sequence shown here is derived from an EMBL/GenBank/DDBJ whole genome shotgun (WGS) entry which is preliminary data.</text>
</comment>
<evidence type="ECO:0000256" key="1">
    <source>
        <dbReference type="ARBA" id="ARBA00005742"/>
    </source>
</evidence>
<dbReference type="GO" id="GO:0005788">
    <property type="term" value="C:endoplasmic reticulum lumen"/>
    <property type="evidence" value="ECO:0007669"/>
    <property type="project" value="TreeGrafter"/>
</dbReference>
<gene>
    <name evidence="7" type="ORF">HICCMSTLAB_LOCUS5202</name>
</gene>
<evidence type="ECO:0000256" key="5">
    <source>
        <dbReference type="SAM" id="SignalP"/>
    </source>
</evidence>
<dbReference type="InterPro" id="IPR038219">
    <property type="entry name" value="Sep15/SelM_sf"/>
</dbReference>
<dbReference type="PANTHER" id="PTHR13077:SF7">
    <property type="entry name" value="SELENOPROTEIN M"/>
    <property type="match status" value="1"/>
</dbReference>